<evidence type="ECO:0000256" key="1">
    <source>
        <dbReference type="SAM" id="MobiDB-lite"/>
    </source>
</evidence>
<sequence length="116" mass="12590">MTDDRPRIDTAHRRHLHAHDCPAPAAAGLPALAAGPAESLRQPGPGLRDGEPHVVPRTRIRRDVIGRPLRARPGAVTAGRFEGPGIQAHAFAPLVLDALVARDDRDPTWGEAFRRR</sequence>
<dbReference type="Proteomes" id="UP001604282">
    <property type="component" value="Unassembled WGS sequence"/>
</dbReference>
<organism evidence="2 3">
    <name type="scientific">Streptomyces omiyaensis</name>
    <dbReference type="NCBI Taxonomy" id="68247"/>
    <lineage>
        <taxon>Bacteria</taxon>
        <taxon>Bacillati</taxon>
        <taxon>Actinomycetota</taxon>
        <taxon>Actinomycetes</taxon>
        <taxon>Kitasatosporales</taxon>
        <taxon>Streptomycetaceae</taxon>
        <taxon>Streptomyces</taxon>
    </lineage>
</organism>
<accession>A0ABW7BNR8</accession>
<evidence type="ECO:0000313" key="2">
    <source>
        <dbReference type="EMBL" id="MFG3187869.1"/>
    </source>
</evidence>
<gene>
    <name evidence="2" type="ORF">ACGFYS_02915</name>
</gene>
<name>A0ABW7BNR8_9ACTN</name>
<dbReference type="EMBL" id="JBICZW010000002">
    <property type="protein sequence ID" value="MFG3187869.1"/>
    <property type="molecule type" value="Genomic_DNA"/>
</dbReference>
<protein>
    <submittedName>
        <fullName evidence="2">Uncharacterized protein</fullName>
    </submittedName>
</protein>
<keyword evidence="3" id="KW-1185">Reference proteome</keyword>
<feature type="compositionally biased region" description="Basic and acidic residues" evidence="1">
    <location>
        <begin position="1"/>
        <end position="11"/>
    </location>
</feature>
<reference evidence="2 3" key="1">
    <citation type="submission" date="2024-10" db="EMBL/GenBank/DDBJ databases">
        <title>The Natural Products Discovery Center: Release of the First 8490 Sequenced Strains for Exploring Actinobacteria Biosynthetic Diversity.</title>
        <authorList>
            <person name="Kalkreuter E."/>
            <person name="Kautsar S.A."/>
            <person name="Yang D."/>
            <person name="Bader C.D."/>
            <person name="Teijaro C.N."/>
            <person name="Fluegel L."/>
            <person name="Davis C.M."/>
            <person name="Simpson J.R."/>
            <person name="Lauterbach L."/>
            <person name="Steele A.D."/>
            <person name="Gui C."/>
            <person name="Meng S."/>
            <person name="Li G."/>
            <person name="Viehrig K."/>
            <person name="Ye F."/>
            <person name="Su P."/>
            <person name="Kiefer A.F."/>
            <person name="Nichols A."/>
            <person name="Cepeda A.J."/>
            <person name="Yan W."/>
            <person name="Fan B."/>
            <person name="Jiang Y."/>
            <person name="Adhikari A."/>
            <person name="Zheng C.-J."/>
            <person name="Schuster L."/>
            <person name="Cowan T.M."/>
            <person name="Smanski M.J."/>
            <person name="Chevrette M.G."/>
            <person name="De Carvalho L.P.S."/>
            <person name="Shen B."/>
        </authorList>
    </citation>
    <scope>NUCLEOTIDE SEQUENCE [LARGE SCALE GENOMIC DNA]</scope>
    <source>
        <strain evidence="2 3">NPDC048229</strain>
    </source>
</reference>
<evidence type="ECO:0000313" key="3">
    <source>
        <dbReference type="Proteomes" id="UP001604282"/>
    </source>
</evidence>
<feature type="region of interest" description="Disordered" evidence="1">
    <location>
        <begin position="1"/>
        <end position="55"/>
    </location>
</feature>
<comment type="caution">
    <text evidence="2">The sequence shown here is derived from an EMBL/GenBank/DDBJ whole genome shotgun (WGS) entry which is preliminary data.</text>
</comment>
<feature type="compositionally biased region" description="Low complexity" evidence="1">
    <location>
        <begin position="22"/>
        <end position="37"/>
    </location>
</feature>
<proteinExistence type="predicted"/>
<dbReference type="RefSeq" id="WP_189849456.1">
    <property type="nucleotide sequence ID" value="NZ_BMVV01000007.1"/>
</dbReference>